<gene>
    <name evidence="3" type="ORF">CHYS00102_LOCUS10240</name>
</gene>
<dbReference type="EMBL" id="HBFR01014033">
    <property type="protein sequence ID" value="CAD8883045.1"/>
    <property type="molecule type" value="Transcribed_RNA"/>
</dbReference>
<dbReference type="PANTHER" id="PTHR20883:SF46">
    <property type="entry name" value="PHYTANOYL-COA HYDROXYLASE"/>
    <property type="match status" value="1"/>
</dbReference>
<dbReference type="AlphaFoldDB" id="A0A7S1BEY9"/>
<proteinExistence type="predicted"/>
<feature type="compositionally biased region" description="Basic and acidic residues" evidence="2">
    <location>
        <begin position="65"/>
        <end position="103"/>
    </location>
</feature>
<dbReference type="Gene3D" id="2.60.120.620">
    <property type="entry name" value="q2cbj1_9rhob like domain"/>
    <property type="match status" value="1"/>
</dbReference>
<evidence type="ECO:0000256" key="2">
    <source>
        <dbReference type="SAM" id="MobiDB-lite"/>
    </source>
</evidence>
<evidence type="ECO:0000256" key="1">
    <source>
        <dbReference type="ARBA" id="ARBA00001962"/>
    </source>
</evidence>
<evidence type="ECO:0000313" key="3">
    <source>
        <dbReference type="EMBL" id="CAD8883045.1"/>
    </source>
</evidence>
<feature type="region of interest" description="Disordered" evidence="2">
    <location>
        <begin position="295"/>
        <end position="319"/>
    </location>
</feature>
<accession>A0A7S1BEY9</accession>
<feature type="region of interest" description="Disordered" evidence="2">
    <location>
        <begin position="47"/>
        <end position="113"/>
    </location>
</feature>
<dbReference type="SUPFAM" id="SSF51197">
    <property type="entry name" value="Clavaminate synthase-like"/>
    <property type="match status" value="1"/>
</dbReference>
<dbReference type="InterPro" id="IPR008775">
    <property type="entry name" value="Phytyl_CoA_dOase-like"/>
</dbReference>
<organism evidence="3">
    <name type="scientific">Corethron hystrix</name>
    <dbReference type="NCBI Taxonomy" id="216773"/>
    <lineage>
        <taxon>Eukaryota</taxon>
        <taxon>Sar</taxon>
        <taxon>Stramenopiles</taxon>
        <taxon>Ochrophyta</taxon>
        <taxon>Bacillariophyta</taxon>
        <taxon>Coscinodiscophyceae</taxon>
        <taxon>Corethrophycidae</taxon>
        <taxon>Corethrales</taxon>
        <taxon>Corethraceae</taxon>
        <taxon>Corethron</taxon>
    </lineage>
</organism>
<dbReference type="Pfam" id="PF05721">
    <property type="entry name" value="PhyH"/>
    <property type="match status" value="1"/>
</dbReference>
<protein>
    <submittedName>
        <fullName evidence="3">Uncharacterized protein</fullName>
    </submittedName>
</protein>
<name>A0A7S1BEY9_9STRA</name>
<reference evidence="3" key="1">
    <citation type="submission" date="2021-01" db="EMBL/GenBank/DDBJ databases">
        <authorList>
            <person name="Corre E."/>
            <person name="Pelletier E."/>
            <person name="Niang G."/>
            <person name="Scheremetjew M."/>
            <person name="Finn R."/>
            <person name="Kale V."/>
            <person name="Holt S."/>
            <person name="Cochrane G."/>
            <person name="Meng A."/>
            <person name="Brown T."/>
            <person name="Cohen L."/>
        </authorList>
    </citation>
    <scope>NUCLEOTIDE SEQUENCE</scope>
    <source>
        <strain evidence="3">308</strain>
    </source>
</reference>
<sequence>MPPIHQSEEVMGSNVVADTYQLRSKGPNNEASLMNLSCATTENLSKDTRIDYAPPFSDSVLSGGGREDERSEKDNENENENAKDCDDYRDGDKDKDEKCKISDNDDDQVEDQKKKKDNAFDWILSEYTVVFITILAWIICQPPEAAVWKFRTTAIAYVSSLVPASRPATPPDAPPIYTITPFFDNNAPLFNKTVLSNFLSDGVIAVRGLISSEALDALDEAADAIVYEKVDKETYFKRFLNMGRRRLHGKQFYVSRTMTIFPPAEEGERDVSAGFRNVALRSLVPRAVAELLAAEGRSRPPAEGEDFNDSSKGPAASSSDEDSAIRLLRDIFLAKDGDTYICGWHVDDTGYWPSAPDFPGINAWIALDDMPSAYGGGFALSVGSHKAEWAPAAHRATGSTRTFPVNGWKDAEDMFRNRQGGGTCNINTTSPTLHAKLESRKRVYEIKRGDVILHTRWLFHRTIPFKPRGLQAATKSRVPPLYRRYSVRYVPGTTVLPKGFGTEMSILLDPDVGGKTLNDACASGGPWYPRVWPAVDKNELIALEKHSQTKIREGRGKLAEVQAEMRPFLEALALKNKAKQAKKAGVGRGRNRK</sequence>
<comment type="cofactor">
    <cofactor evidence="1">
        <name>Fe cation</name>
        <dbReference type="ChEBI" id="CHEBI:24875"/>
    </cofactor>
</comment>
<dbReference type="PANTHER" id="PTHR20883">
    <property type="entry name" value="PHYTANOYL-COA DIOXYGENASE DOMAIN CONTAINING 1"/>
    <property type="match status" value="1"/>
</dbReference>